<accession>A0A1S7QB67</accession>
<evidence type="ECO:0000313" key="2">
    <source>
        <dbReference type="EMBL" id="CUX34188.1"/>
    </source>
</evidence>
<reference evidence="3" key="1">
    <citation type="submission" date="2016-01" db="EMBL/GenBank/DDBJ databases">
        <authorList>
            <person name="Regsiter A."/>
            <person name="william w."/>
        </authorList>
    </citation>
    <scope>NUCLEOTIDE SEQUENCE [LARGE SCALE GENOMIC DNA]</scope>
    <source>
        <strain evidence="3">CFBP 6623</strain>
    </source>
</reference>
<dbReference type="CDD" id="cd00093">
    <property type="entry name" value="HTH_XRE"/>
    <property type="match status" value="1"/>
</dbReference>
<dbReference type="SMART" id="SM00530">
    <property type="entry name" value="HTH_XRE"/>
    <property type="match status" value="1"/>
</dbReference>
<evidence type="ECO:0000259" key="1">
    <source>
        <dbReference type="PROSITE" id="PS50943"/>
    </source>
</evidence>
<dbReference type="RefSeq" id="WP_046800544.1">
    <property type="nucleotide sequence ID" value="NZ_LT009723.1"/>
</dbReference>
<dbReference type="Proteomes" id="UP000191988">
    <property type="component" value="Unassembled WGS sequence"/>
</dbReference>
<dbReference type="GO" id="GO:0003677">
    <property type="term" value="F:DNA binding"/>
    <property type="evidence" value="ECO:0007669"/>
    <property type="project" value="InterPro"/>
</dbReference>
<keyword evidence="3" id="KW-1185">Reference proteome</keyword>
<dbReference type="STRING" id="1183432.AGR3A_Cc420182"/>
<dbReference type="EMBL" id="FBWK01000037">
    <property type="protein sequence ID" value="CUX34188.1"/>
    <property type="molecule type" value="Genomic_DNA"/>
</dbReference>
<organism evidence="2 3">
    <name type="scientific">Agrobacterium tomkonis CFBP 6623</name>
    <dbReference type="NCBI Taxonomy" id="1183432"/>
    <lineage>
        <taxon>Bacteria</taxon>
        <taxon>Pseudomonadati</taxon>
        <taxon>Pseudomonadota</taxon>
        <taxon>Alphaproteobacteria</taxon>
        <taxon>Hyphomicrobiales</taxon>
        <taxon>Rhizobiaceae</taxon>
        <taxon>Rhizobium/Agrobacterium group</taxon>
        <taxon>Agrobacterium</taxon>
        <taxon>Agrobacterium tumefaciens complex</taxon>
    </lineage>
</organism>
<sequence>MESFAANLKKRAKELGLSNAEVARRAGLTERRYGNYIMGRREPDLATLVRIATVLDSTPNALLDFEKKTAALTADDLLKAKIASAANVLKESDLEVMAIAIEAVANCRTK</sequence>
<proteinExistence type="predicted"/>
<name>A0A1S7QB67_9HYPH</name>
<gene>
    <name evidence="2" type="ORF">AGR3A_Cc420182</name>
</gene>
<dbReference type="PROSITE" id="PS50943">
    <property type="entry name" value="HTH_CROC1"/>
    <property type="match status" value="1"/>
</dbReference>
<feature type="domain" description="HTH cro/C1-type" evidence="1">
    <location>
        <begin position="8"/>
        <end position="62"/>
    </location>
</feature>
<dbReference type="SUPFAM" id="SSF47413">
    <property type="entry name" value="lambda repressor-like DNA-binding domains"/>
    <property type="match status" value="1"/>
</dbReference>
<dbReference type="InterPro" id="IPR010982">
    <property type="entry name" value="Lambda_DNA-bd_dom_sf"/>
</dbReference>
<protein>
    <submittedName>
        <fullName evidence="2">Helix-turn-helix domain-containing protein</fullName>
    </submittedName>
</protein>
<dbReference type="AlphaFoldDB" id="A0A1S7QB67"/>
<dbReference type="Gene3D" id="1.10.260.40">
    <property type="entry name" value="lambda repressor-like DNA-binding domains"/>
    <property type="match status" value="1"/>
</dbReference>
<dbReference type="Pfam" id="PF01381">
    <property type="entry name" value="HTH_3"/>
    <property type="match status" value="1"/>
</dbReference>
<evidence type="ECO:0000313" key="3">
    <source>
        <dbReference type="Proteomes" id="UP000191988"/>
    </source>
</evidence>
<dbReference type="InterPro" id="IPR001387">
    <property type="entry name" value="Cro/C1-type_HTH"/>
</dbReference>